<sequence>MAAGGGGAHMRRSPAPARPLDVLAGRREHRITREGAPARLRFDHVSGTASTQESSSPLTRRAIYAHNGSRMKLFLWTYRIERRYDDNVINVWTLSSK</sequence>
<evidence type="ECO:0000313" key="3">
    <source>
        <dbReference type="Proteomes" id="UP000299102"/>
    </source>
</evidence>
<reference evidence="2 3" key="1">
    <citation type="journal article" date="2019" name="Commun. Biol.">
        <title>The bagworm genome reveals a unique fibroin gene that provides high tensile strength.</title>
        <authorList>
            <person name="Kono N."/>
            <person name="Nakamura H."/>
            <person name="Ohtoshi R."/>
            <person name="Tomita M."/>
            <person name="Numata K."/>
            <person name="Arakawa K."/>
        </authorList>
    </citation>
    <scope>NUCLEOTIDE SEQUENCE [LARGE SCALE GENOMIC DNA]</scope>
</reference>
<feature type="region of interest" description="Disordered" evidence="1">
    <location>
        <begin position="1"/>
        <end position="27"/>
    </location>
</feature>
<evidence type="ECO:0000256" key="1">
    <source>
        <dbReference type="SAM" id="MobiDB-lite"/>
    </source>
</evidence>
<comment type="caution">
    <text evidence="2">The sequence shown here is derived from an EMBL/GenBank/DDBJ whole genome shotgun (WGS) entry which is preliminary data.</text>
</comment>
<keyword evidence="3" id="KW-1185">Reference proteome</keyword>
<gene>
    <name evidence="2" type="ORF">EVAR_96797_1</name>
</gene>
<organism evidence="2 3">
    <name type="scientific">Eumeta variegata</name>
    <name type="common">Bagworm moth</name>
    <name type="synonym">Eumeta japonica</name>
    <dbReference type="NCBI Taxonomy" id="151549"/>
    <lineage>
        <taxon>Eukaryota</taxon>
        <taxon>Metazoa</taxon>
        <taxon>Ecdysozoa</taxon>
        <taxon>Arthropoda</taxon>
        <taxon>Hexapoda</taxon>
        <taxon>Insecta</taxon>
        <taxon>Pterygota</taxon>
        <taxon>Neoptera</taxon>
        <taxon>Endopterygota</taxon>
        <taxon>Lepidoptera</taxon>
        <taxon>Glossata</taxon>
        <taxon>Ditrysia</taxon>
        <taxon>Tineoidea</taxon>
        <taxon>Psychidae</taxon>
        <taxon>Oiketicinae</taxon>
        <taxon>Eumeta</taxon>
    </lineage>
</organism>
<proteinExistence type="predicted"/>
<dbReference type="EMBL" id="BGZK01000519">
    <property type="protein sequence ID" value="GBP48210.1"/>
    <property type="molecule type" value="Genomic_DNA"/>
</dbReference>
<dbReference type="Proteomes" id="UP000299102">
    <property type="component" value="Unassembled WGS sequence"/>
</dbReference>
<protein>
    <submittedName>
        <fullName evidence="2">Uncharacterized protein</fullName>
    </submittedName>
</protein>
<evidence type="ECO:0000313" key="2">
    <source>
        <dbReference type="EMBL" id="GBP48210.1"/>
    </source>
</evidence>
<accession>A0A4C1WBC9</accession>
<dbReference type="AlphaFoldDB" id="A0A4C1WBC9"/>
<name>A0A4C1WBC9_EUMVA</name>